<organism evidence="2 3">
    <name type="scientific">Digitaria exilis</name>
    <dbReference type="NCBI Taxonomy" id="1010633"/>
    <lineage>
        <taxon>Eukaryota</taxon>
        <taxon>Viridiplantae</taxon>
        <taxon>Streptophyta</taxon>
        <taxon>Embryophyta</taxon>
        <taxon>Tracheophyta</taxon>
        <taxon>Spermatophyta</taxon>
        <taxon>Magnoliopsida</taxon>
        <taxon>Liliopsida</taxon>
        <taxon>Poales</taxon>
        <taxon>Poaceae</taxon>
        <taxon>PACMAD clade</taxon>
        <taxon>Panicoideae</taxon>
        <taxon>Panicodae</taxon>
        <taxon>Paniceae</taxon>
        <taxon>Anthephorinae</taxon>
        <taxon>Digitaria</taxon>
    </lineage>
</organism>
<protein>
    <recommendedName>
        <fullName evidence="4">DUF1618 domain-containing protein</fullName>
    </recommendedName>
</protein>
<reference evidence="2" key="1">
    <citation type="submission" date="2020-07" db="EMBL/GenBank/DDBJ databases">
        <title>Genome sequence and genetic diversity analysis of an under-domesticated orphan crop, white fonio (Digitaria exilis).</title>
        <authorList>
            <person name="Bennetzen J.L."/>
            <person name="Chen S."/>
            <person name="Ma X."/>
            <person name="Wang X."/>
            <person name="Yssel A.E.J."/>
            <person name="Chaluvadi S.R."/>
            <person name="Johnson M."/>
            <person name="Gangashetty P."/>
            <person name="Hamidou F."/>
            <person name="Sanogo M.D."/>
            <person name="Zwaenepoel A."/>
            <person name="Wallace J."/>
            <person name="Van De Peer Y."/>
            <person name="Van Deynze A."/>
        </authorList>
    </citation>
    <scope>NUCLEOTIDE SEQUENCE</scope>
    <source>
        <tissue evidence="2">Leaves</tissue>
    </source>
</reference>
<evidence type="ECO:0000256" key="1">
    <source>
        <dbReference type="SAM" id="MobiDB-lite"/>
    </source>
</evidence>
<dbReference type="PANTHER" id="PTHR33074:SF96">
    <property type="entry name" value="EXPRESSED PROTEIN"/>
    <property type="match status" value="1"/>
</dbReference>
<dbReference type="OrthoDB" id="693343at2759"/>
<sequence>MVTFLVHSKIHRRSQNPQPNPFLPSFSCHSKPSPDRPPPPPPPPPYTGNPDPKDMASSSSSSSLPDWALVDPYIFRRDDDSFPADEPTEASCTNSRGDEIRVCFELHEPPRPSRIYLSWPKGTEDWDRFDVVAAHRDAVLFQMAYAVPVPRREYAYDMYDYFVYRAGGGGTPSLHRLPSVYGTVDEFRALFKSGTFHYTDQNLRRIEGLDIAVLRRGEKDVAVAELQIIRSEKPELHVIVPSKSTSRWKVKRPRFIHDPELDLEDFLWNWCADTVVPFGENLYWVDYCQGAALFCKVFDDTHTHYASPLAMAAALALPVTATVALELCDTALCHHCPHPSLAESPSFIPLHPCTGHHCQPSSRADGEQVEEEEEALLGASIGKALWWQQARTTPDHGNVPRQYSWPVLI</sequence>
<dbReference type="EMBL" id="JACEFO010001669">
    <property type="protein sequence ID" value="KAF8722865.1"/>
    <property type="molecule type" value="Genomic_DNA"/>
</dbReference>
<keyword evidence="3" id="KW-1185">Reference proteome</keyword>
<gene>
    <name evidence="2" type="ORF">HU200_021998</name>
</gene>
<evidence type="ECO:0000313" key="3">
    <source>
        <dbReference type="Proteomes" id="UP000636709"/>
    </source>
</evidence>
<dbReference type="Proteomes" id="UP000636709">
    <property type="component" value="Unassembled WGS sequence"/>
</dbReference>
<accession>A0A835C5G8</accession>
<feature type="compositionally biased region" description="Pro residues" evidence="1">
    <location>
        <begin position="35"/>
        <end position="47"/>
    </location>
</feature>
<evidence type="ECO:0000313" key="2">
    <source>
        <dbReference type="EMBL" id="KAF8722865.1"/>
    </source>
</evidence>
<dbReference type="PANTHER" id="PTHR33074">
    <property type="entry name" value="EXPRESSED PROTEIN-RELATED"/>
    <property type="match status" value="1"/>
</dbReference>
<comment type="caution">
    <text evidence="2">The sequence shown here is derived from an EMBL/GenBank/DDBJ whole genome shotgun (WGS) entry which is preliminary data.</text>
</comment>
<proteinExistence type="predicted"/>
<name>A0A835C5G8_9POAL</name>
<evidence type="ECO:0008006" key="4">
    <source>
        <dbReference type="Google" id="ProtNLM"/>
    </source>
</evidence>
<dbReference type="AlphaFoldDB" id="A0A835C5G8"/>
<feature type="region of interest" description="Disordered" evidence="1">
    <location>
        <begin position="1"/>
        <end position="64"/>
    </location>
</feature>